<feature type="domain" description="C2H2-type" evidence="7">
    <location>
        <begin position="229"/>
        <end position="256"/>
    </location>
</feature>
<evidence type="ECO:0000259" key="7">
    <source>
        <dbReference type="PROSITE" id="PS50157"/>
    </source>
</evidence>
<dbReference type="SMART" id="SM00355">
    <property type="entry name" value="ZnF_C2H2"/>
    <property type="match status" value="7"/>
</dbReference>
<feature type="binding site" evidence="6">
    <location>
        <position position="51"/>
    </location>
    <ligand>
        <name>Zn(2+)</name>
        <dbReference type="ChEBI" id="CHEBI:29105"/>
    </ligand>
</feature>
<dbReference type="Gene3D" id="3.40.1800.20">
    <property type="match status" value="1"/>
</dbReference>
<dbReference type="SUPFAM" id="SSF57667">
    <property type="entry name" value="beta-beta-alpha zinc fingers"/>
    <property type="match status" value="3"/>
</dbReference>
<dbReference type="InterPro" id="IPR013087">
    <property type="entry name" value="Znf_C2H2_type"/>
</dbReference>
<dbReference type="PROSITE" id="PS51915">
    <property type="entry name" value="ZAD"/>
    <property type="match status" value="1"/>
</dbReference>
<keyword evidence="4 6" id="KW-0862">Zinc</keyword>
<dbReference type="PANTHER" id="PTHR24379">
    <property type="entry name" value="KRAB AND ZINC FINGER DOMAIN-CONTAINING"/>
    <property type="match status" value="1"/>
</dbReference>
<feature type="domain" description="C2H2-type" evidence="7">
    <location>
        <begin position="350"/>
        <end position="377"/>
    </location>
</feature>
<feature type="binding site" evidence="6">
    <location>
        <position position="12"/>
    </location>
    <ligand>
        <name>Zn(2+)</name>
        <dbReference type="ChEBI" id="CHEBI:29105"/>
    </ligand>
</feature>
<evidence type="ECO:0000256" key="5">
    <source>
        <dbReference type="PROSITE-ProRule" id="PRU00042"/>
    </source>
</evidence>
<name>A0A6J2K2X9_BOMMA</name>
<evidence type="ECO:0000256" key="4">
    <source>
        <dbReference type="ARBA" id="ARBA00022833"/>
    </source>
</evidence>
<dbReference type="RefSeq" id="XP_028036270.1">
    <property type="nucleotide sequence ID" value="XM_028180469.1"/>
</dbReference>
<evidence type="ECO:0000256" key="3">
    <source>
        <dbReference type="ARBA" id="ARBA00022771"/>
    </source>
</evidence>
<keyword evidence="1 6" id="KW-0479">Metal-binding</keyword>
<reference evidence="10" key="1">
    <citation type="submission" date="2025-08" db="UniProtKB">
        <authorList>
            <consortium name="RefSeq"/>
        </authorList>
    </citation>
    <scope>IDENTIFICATION</scope>
    <source>
        <tissue evidence="10">Silk gland</tissue>
    </source>
</reference>
<dbReference type="GO" id="GO:0005634">
    <property type="term" value="C:nucleus"/>
    <property type="evidence" value="ECO:0007669"/>
    <property type="project" value="InterPro"/>
</dbReference>
<dbReference type="PANTHER" id="PTHR24379:SF121">
    <property type="entry name" value="C2H2-TYPE DOMAIN-CONTAINING PROTEIN"/>
    <property type="match status" value="1"/>
</dbReference>
<dbReference type="InterPro" id="IPR012934">
    <property type="entry name" value="Znf_AD"/>
</dbReference>
<dbReference type="Proteomes" id="UP000504629">
    <property type="component" value="Unplaced"/>
</dbReference>
<evidence type="ECO:0000313" key="9">
    <source>
        <dbReference type="Proteomes" id="UP000504629"/>
    </source>
</evidence>
<feature type="domain" description="ZAD" evidence="8">
    <location>
        <begin position="7"/>
        <end position="78"/>
    </location>
</feature>
<keyword evidence="2" id="KW-0677">Repeat</keyword>
<keyword evidence="3 5" id="KW-0863">Zinc-finger</keyword>
<dbReference type="SMART" id="SM00868">
    <property type="entry name" value="zf-AD"/>
    <property type="match status" value="1"/>
</dbReference>
<feature type="domain" description="C2H2-type" evidence="7">
    <location>
        <begin position="290"/>
        <end position="317"/>
    </location>
</feature>
<feature type="binding site" evidence="6">
    <location>
        <position position="9"/>
    </location>
    <ligand>
        <name>Zn(2+)</name>
        <dbReference type="ChEBI" id="CHEBI:29105"/>
    </ligand>
</feature>
<evidence type="ECO:0000256" key="2">
    <source>
        <dbReference type="ARBA" id="ARBA00022737"/>
    </source>
</evidence>
<dbReference type="Pfam" id="PF00096">
    <property type="entry name" value="zf-C2H2"/>
    <property type="match status" value="1"/>
</dbReference>
<gene>
    <name evidence="10" type="primary">LOC114247482</name>
</gene>
<dbReference type="OrthoDB" id="6077919at2759"/>
<evidence type="ECO:0000256" key="1">
    <source>
        <dbReference type="ARBA" id="ARBA00022723"/>
    </source>
</evidence>
<evidence type="ECO:0000256" key="6">
    <source>
        <dbReference type="PROSITE-ProRule" id="PRU01263"/>
    </source>
</evidence>
<accession>A0A6J2K2X9</accession>
<dbReference type="InterPro" id="IPR036236">
    <property type="entry name" value="Znf_C2H2_sf"/>
</dbReference>
<feature type="domain" description="C2H2-type" evidence="7">
    <location>
        <begin position="381"/>
        <end position="408"/>
    </location>
</feature>
<dbReference type="PROSITE" id="PS00028">
    <property type="entry name" value="ZINC_FINGER_C2H2_1"/>
    <property type="match status" value="5"/>
</dbReference>
<dbReference type="Pfam" id="PF07776">
    <property type="entry name" value="zf-AD"/>
    <property type="match status" value="1"/>
</dbReference>
<sequence length="454" mass="52522">MCENIDKCCRICLDMNSNHVCILNDPTIVLHLKSCLTITISPGDHLPKDICVSCVDQLSQFYNFQLNARCSQDWLESCLQGKCKKTTETKLTVQPLPDSEYNSDSLLEFLNNTENIEEYLNNLGKEDIPSIVNMLDRNEHTNDSVKNMNKTIKQCSPKKKEKTKNLQMEIDVLDSDVEIVKEIILKESDTKLKTNKKDNNPLVCFACKLKFDTIQKLSQHISTCDRSQRNCVQCNILFDSKTKLQQHLLTHNQPFPVTCECGDTFNNKEMLMRHRQTCYADQLQSMGWGYKCKECGDVFKDRFQLYRHAKEHVLKSDQRVCDICGHTFIGSDALLKHRNEDHKKPANVAYKCKVCNETSMDRKEMYQHVKKHTERSEPIRHLCDSCGRSFATRASLSRHCLQHDNHKAKCRICDAKFTSDKDLDVHILEHIELVMCDQCGQNVINYKLKDHKCS</sequence>
<keyword evidence="9" id="KW-1185">Reference proteome</keyword>
<organism evidence="9 10">
    <name type="scientific">Bombyx mandarina</name>
    <name type="common">Wild silk moth</name>
    <name type="synonym">Wild silkworm</name>
    <dbReference type="NCBI Taxonomy" id="7092"/>
    <lineage>
        <taxon>Eukaryota</taxon>
        <taxon>Metazoa</taxon>
        <taxon>Ecdysozoa</taxon>
        <taxon>Arthropoda</taxon>
        <taxon>Hexapoda</taxon>
        <taxon>Insecta</taxon>
        <taxon>Pterygota</taxon>
        <taxon>Neoptera</taxon>
        <taxon>Endopterygota</taxon>
        <taxon>Lepidoptera</taxon>
        <taxon>Glossata</taxon>
        <taxon>Ditrysia</taxon>
        <taxon>Bombycoidea</taxon>
        <taxon>Bombycidae</taxon>
        <taxon>Bombycinae</taxon>
        <taxon>Bombyx</taxon>
    </lineage>
</organism>
<dbReference type="GO" id="GO:0008270">
    <property type="term" value="F:zinc ion binding"/>
    <property type="evidence" value="ECO:0007669"/>
    <property type="project" value="UniProtKB-UniRule"/>
</dbReference>
<protein>
    <submittedName>
        <fullName evidence="10">Zinc finger protein 133-like</fullName>
    </submittedName>
</protein>
<dbReference type="Gene3D" id="3.30.160.60">
    <property type="entry name" value="Classic Zinc Finger"/>
    <property type="match status" value="3"/>
</dbReference>
<evidence type="ECO:0000313" key="10">
    <source>
        <dbReference type="RefSeq" id="XP_028036270.1"/>
    </source>
</evidence>
<feature type="binding site" evidence="6">
    <location>
        <position position="54"/>
    </location>
    <ligand>
        <name>Zn(2+)</name>
        <dbReference type="ChEBI" id="CHEBI:29105"/>
    </ligand>
</feature>
<dbReference type="AlphaFoldDB" id="A0A6J2K2X9"/>
<proteinExistence type="predicted"/>
<dbReference type="PROSITE" id="PS50157">
    <property type="entry name" value="ZINC_FINGER_C2H2_2"/>
    <property type="match status" value="4"/>
</dbReference>
<dbReference type="KEGG" id="bman:114247482"/>
<dbReference type="Pfam" id="PF13894">
    <property type="entry name" value="zf-C2H2_4"/>
    <property type="match status" value="1"/>
</dbReference>
<dbReference type="GeneID" id="114247482"/>
<evidence type="ECO:0000259" key="8">
    <source>
        <dbReference type="PROSITE" id="PS51915"/>
    </source>
</evidence>
<dbReference type="SUPFAM" id="SSF57716">
    <property type="entry name" value="Glucocorticoid receptor-like (DNA-binding domain)"/>
    <property type="match status" value="1"/>
</dbReference>